<dbReference type="Proteomes" id="UP001314169">
    <property type="component" value="Chromosome 2"/>
</dbReference>
<accession>A0ABN9ZS68</accession>
<dbReference type="PANTHER" id="PTHR41694:SF3">
    <property type="entry name" value="RNA-DIRECTED DNA POLYMERASE-RELATED"/>
    <property type="match status" value="1"/>
</dbReference>
<proteinExistence type="predicted"/>
<evidence type="ECO:0000313" key="7">
    <source>
        <dbReference type="EMBL" id="CAK6440468.1"/>
    </source>
</evidence>
<evidence type="ECO:0000256" key="1">
    <source>
        <dbReference type="ARBA" id="ARBA00022679"/>
    </source>
</evidence>
<dbReference type="InterPro" id="IPR043502">
    <property type="entry name" value="DNA/RNA_pol_sf"/>
</dbReference>
<keyword evidence="1" id="KW-0808">Transferase</keyword>
<evidence type="ECO:0000313" key="8">
    <source>
        <dbReference type="Proteomes" id="UP001314169"/>
    </source>
</evidence>
<dbReference type="PANTHER" id="PTHR41694">
    <property type="entry name" value="ENDOGENOUS RETROVIRUS GROUP K MEMBER POL PROTEIN"/>
    <property type="match status" value="1"/>
</dbReference>
<keyword evidence="3" id="KW-0540">Nuclease</keyword>
<reference evidence="7" key="1">
    <citation type="submission" date="2023-12" db="EMBL/GenBank/DDBJ databases">
        <authorList>
            <person name="Brown T."/>
        </authorList>
    </citation>
    <scope>NUCLEOTIDE SEQUENCE</scope>
</reference>
<evidence type="ECO:0000256" key="2">
    <source>
        <dbReference type="ARBA" id="ARBA00022695"/>
    </source>
</evidence>
<dbReference type="EMBL" id="OY882859">
    <property type="protein sequence ID" value="CAK6440468.1"/>
    <property type="molecule type" value="Genomic_DNA"/>
</dbReference>
<evidence type="ECO:0000256" key="6">
    <source>
        <dbReference type="ARBA" id="ARBA00022918"/>
    </source>
</evidence>
<keyword evidence="6" id="KW-0695">RNA-directed DNA polymerase</keyword>
<evidence type="ECO:0008006" key="9">
    <source>
        <dbReference type="Google" id="ProtNLM"/>
    </source>
</evidence>
<gene>
    <name evidence="7" type="ORF">MPIPNATIZW_LOCUS8774</name>
</gene>
<evidence type="ECO:0000256" key="4">
    <source>
        <dbReference type="ARBA" id="ARBA00022759"/>
    </source>
</evidence>
<dbReference type="Gene3D" id="3.10.10.10">
    <property type="entry name" value="HIV Type 1 Reverse Transcriptase, subunit A, domain 1"/>
    <property type="match status" value="1"/>
</dbReference>
<keyword evidence="4" id="KW-0255">Endonuclease</keyword>
<organism evidence="7 8">
    <name type="scientific">Pipistrellus nathusii</name>
    <name type="common">Nathusius' pipistrelle</name>
    <dbReference type="NCBI Taxonomy" id="59473"/>
    <lineage>
        <taxon>Eukaryota</taxon>
        <taxon>Metazoa</taxon>
        <taxon>Chordata</taxon>
        <taxon>Craniata</taxon>
        <taxon>Vertebrata</taxon>
        <taxon>Euteleostomi</taxon>
        <taxon>Mammalia</taxon>
        <taxon>Eutheria</taxon>
        <taxon>Laurasiatheria</taxon>
        <taxon>Chiroptera</taxon>
        <taxon>Yangochiroptera</taxon>
        <taxon>Vespertilionidae</taxon>
        <taxon>Pipistrellus</taxon>
    </lineage>
</organism>
<name>A0ABN9ZS68_PIPNA</name>
<keyword evidence="8" id="KW-1185">Reference proteome</keyword>
<evidence type="ECO:0000256" key="3">
    <source>
        <dbReference type="ARBA" id="ARBA00022722"/>
    </source>
</evidence>
<protein>
    <recommendedName>
        <fullName evidence="9">Reverse transcriptase</fullName>
    </recommendedName>
</protein>
<keyword evidence="5" id="KW-0378">Hydrolase</keyword>
<keyword evidence="2" id="KW-0548">Nucleotidyltransferase</keyword>
<sequence length="114" mass="12792">MEAGQSRPGTFLAEAIDSSAIHADKIQWKSDDPVWVDQWPLTQEKLQAAQQLVQEQLQSGHIEPSNSPWNTPIFVIKKKSGKWRLLQDLRKVNETMFMMGALQPGLPSPMAIPA</sequence>
<dbReference type="SUPFAM" id="SSF56672">
    <property type="entry name" value="DNA/RNA polymerases"/>
    <property type="match status" value="1"/>
</dbReference>
<evidence type="ECO:0000256" key="5">
    <source>
        <dbReference type="ARBA" id="ARBA00022801"/>
    </source>
</evidence>